<proteinExistence type="predicted"/>
<keyword evidence="2" id="KW-1185">Reference proteome</keyword>
<dbReference type="Proteomes" id="UP000828941">
    <property type="component" value="Chromosome 1"/>
</dbReference>
<sequence>MVDLGALVSMASYTSMASNIIYLDSPAGTGFSYSQNETDYDTGDFKTAADTHAFLLKWFQLYPEFLSNPYFIAGESYAGIYVPTLASEAVKGIDSGTKPRLNFKGYLVGNGCTDDKFDGLISDDLYENQGYTLQEVEKECNGTFYDPGPSKDICNKKLSAVELAISELNVYDILEPCYHGKVTAETKRSNDRLPASFRMLGETERPLPVRKRMFGRAWPLSAPVRDGIVPTWPQLNNNGYVPCFDDEVATTWSNNAEVRKAIHATEVKMIETWELCTDRIRYNHDAGSMITYHKNLTSKGYRALIYSGDHDMCVPFTGSEAWTRSMGYKIVDEWRPWISNEQVAGYF</sequence>
<organism evidence="1 2">
    <name type="scientific">Bauhinia variegata</name>
    <name type="common">Purple orchid tree</name>
    <name type="synonym">Phanera variegata</name>
    <dbReference type="NCBI Taxonomy" id="167791"/>
    <lineage>
        <taxon>Eukaryota</taxon>
        <taxon>Viridiplantae</taxon>
        <taxon>Streptophyta</taxon>
        <taxon>Embryophyta</taxon>
        <taxon>Tracheophyta</taxon>
        <taxon>Spermatophyta</taxon>
        <taxon>Magnoliopsida</taxon>
        <taxon>eudicotyledons</taxon>
        <taxon>Gunneridae</taxon>
        <taxon>Pentapetalae</taxon>
        <taxon>rosids</taxon>
        <taxon>fabids</taxon>
        <taxon>Fabales</taxon>
        <taxon>Fabaceae</taxon>
        <taxon>Cercidoideae</taxon>
        <taxon>Cercideae</taxon>
        <taxon>Bauhiniinae</taxon>
        <taxon>Bauhinia</taxon>
    </lineage>
</organism>
<dbReference type="EMBL" id="CM039426">
    <property type="protein sequence ID" value="KAI4356293.1"/>
    <property type="molecule type" value="Genomic_DNA"/>
</dbReference>
<comment type="caution">
    <text evidence="1">The sequence shown here is derived from an EMBL/GenBank/DDBJ whole genome shotgun (WGS) entry which is preliminary data.</text>
</comment>
<name>A0ACB9Q667_BAUVA</name>
<evidence type="ECO:0000313" key="2">
    <source>
        <dbReference type="Proteomes" id="UP000828941"/>
    </source>
</evidence>
<protein>
    <submittedName>
        <fullName evidence="1">Uncharacterized protein</fullName>
    </submittedName>
</protein>
<gene>
    <name evidence="1" type="ORF">L6164_000325</name>
</gene>
<accession>A0ACB9Q667</accession>
<reference evidence="1 2" key="1">
    <citation type="journal article" date="2022" name="DNA Res.">
        <title>Chromosomal-level genome assembly of the orchid tree Bauhinia variegata (Leguminosae; Cercidoideae) supports the allotetraploid origin hypothesis of Bauhinia.</title>
        <authorList>
            <person name="Zhong Y."/>
            <person name="Chen Y."/>
            <person name="Zheng D."/>
            <person name="Pang J."/>
            <person name="Liu Y."/>
            <person name="Luo S."/>
            <person name="Meng S."/>
            <person name="Qian L."/>
            <person name="Wei D."/>
            <person name="Dai S."/>
            <person name="Zhou R."/>
        </authorList>
    </citation>
    <scope>NUCLEOTIDE SEQUENCE [LARGE SCALE GENOMIC DNA]</scope>
    <source>
        <strain evidence="1">BV-YZ2020</strain>
    </source>
</reference>
<evidence type="ECO:0000313" key="1">
    <source>
        <dbReference type="EMBL" id="KAI4356293.1"/>
    </source>
</evidence>